<gene>
    <name evidence="2" type="ORF">E2C01_022957</name>
</gene>
<comment type="caution">
    <text evidence="2">The sequence shown here is derived from an EMBL/GenBank/DDBJ whole genome shotgun (WGS) entry which is preliminary data.</text>
</comment>
<name>A0A5B7E6T1_PORTR</name>
<reference evidence="2 3" key="1">
    <citation type="submission" date="2019-05" db="EMBL/GenBank/DDBJ databases">
        <title>Another draft genome of Portunus trituberculatus and its Hox gene families provides insights of decapod evolution.</title>
        <authorList>
            <person name="Jeong J.-H."/>
            <person name="Song I."/>
            <person name="Kim S."/>
            <person name="Choi T."/>
            <person name="Kim D."/>
            <person name="Ryu S."/>
            <person name="Kim W."/>
        </authorList>
    </citation>
    <scope>NUCLEOTIDE SEQUENCE [LARGE SCALE GENOMIC DNA]</scope>
    <source>
        <tissue evidence="2">Muscle</tissue>
    </source>
</reference>
<organism evidence="2 3">
    <name type="scientific">Portunus trituberculatus</name>
    <name type="common">Swimming crab</name>
    <name type="synonym">Neptunus trituberculatus</name>
    <dbReference type="NCBI Taxonomy" id="210409"/>
    <lineage>
        <taxon>Eukaryota</taxon>
        <taxon>Metazoa</taxon>
        <taxon>Ecdysozoa</taxon>
        <taxon>Arthropoda</taxon>
        <taxon>Crustacea</taxon>
        <taxon>Multicrustacea</taxon>
        <taxon>Malacostraca</taxon>
        <taxon>Eumalacostraca</taxon>
        <taxon>Eucarida</taxon>
        <taxon>Decapoda</taxon>
        <taxon>Pleocyemata</taxon>
        <taxon>Brachyura</taxon>
        <taxon>Eubrachyura</taxon>
        <taxon>Portunoidea</taxon>
        <taxon>Portunidae</taxon>
        <taxon>Portuninae</taxon>
        <taxon>Portunus</taxon>
    </lineage>
</organism>
<dbReference type="AlphaFoldDB" id="A0A5B7E6T1"/>
<dbReference type="Proteomes" id="UP000324222">
    <property type="component" value="Unassembled WGS sequence"/>
</dbReference>
<proteinExistence type="predicted"/>
<evidence type="ECO:0000313" key="3">
    <source>
        <dbReference type="Proteomes" id="UP000324222"/>
    </source>
</evidence>
<evidence type="ECO:0000313" key="2">
    <source>
        <dbReference type="EMBL" id="MPC29711.1"/>
    </source>
</evidence>
<sequence length="102" mass="11551">MGLSQRAWRGPYRVSGSWTVMLISGCRQGKEARLLQRRQLLTYRDDSCGRRIMETPTRRLQVDLAPRRGPATPGSRRRGPAMSRWAHAGLAGTVRQQPHISL</sequence>
<feature type="region of interest" description="Disordered" evidence="1">
    <location>
        <begin position="65"/>
        <end position="102"/>
    </location>
</feature>
<protein>
    <submittedName>
        <fullName evidence="2">Uncharacterized protein</fullName>
    </submittedName>
</protein>
<dbReference type="EMBL" id="VSRR010002122">
    <property type="protein sequence ID" value="MPC29711.1"/>
    <property type="molecule type" value="Genomic_DNA"/>
</dbReference>
<accession>A0A5B7E6T1</accession>
<evidence type="ECO:0000256" key="1">
    <source>
        <dbReference type="SAM" id="MobiDB-lite"/>
    </source>
</evidence>
<dbReference type="PROSITE" id="PS51257">
    <property type="entry name" value="PROKAR_LIPOPROTEIN"/>
    <property type="match status" value="1"/>
</dbReference>
<keyword evidence="3" id="KW-1185">Reference proteome</keyword>